<evidence type="ECO:0000256" key="4">
    <source>
        <dbReference type="ARBA" id="ARBA00023163"/>
    </source>
</evidence>
<evidence type="ECO:0000259" key="5">
    <source>
        <dbReference type="PROSITE" id="PS50932"/>
    </source>
</evidence>
<keyword evidence="4" id="KW-0804">Transcription</keyword>
<evidence type="ECO:0000313" key="6">
    <source>
        <dbReference type="EMBL" id="RDI73624.1"/>
    </source>
</evidence>
<dbReference type="OrthoDB" id="9785139at2"/>
<dbReference type="GO" id="GO:0000976">
    <property type="term" value="F:transcription cis-regulatory region binding"/>
    <property type="evidence" value="ECO:0007669"/>
    <property type="project" value="TreeGrafter"/>
</dbReference>
<dbReference type="RefSeq" id="WP_114796952.1">
    <property type="nucleotide sequence ID" value="NZ_QQZY01000007.1"/>
</dbReference>
<evidence type="ECO:0000313" key="7">
    <source>
        <dbReference type="Proteomes" id="UP000254134"/>
    </source>
</evidence>
<dbReference type="SUPFAM" id="SSF53822">
    <property type="entry name" value="Periplasmic binding protein-like I"/>
    <property type="match status" value="1"/>
</dbReference>
<dbReference type="InterPro" id="IPR010982">
    <property type="entry name" value="Lambda_DNA-bd_dom_sf"/>
</dbReference>
<keyword evidence="2" id="KW-0805">Transcription regulation</keyword>
<organism evidence="6 7">
    <name type="scientific">Gaiella occulta</name>
    <dbReference type="NCBI Taxonomy" id="1002870"/>
    <lineage>
        <taxon>Bacteria</taxon>
        <taxon>Bacillati</taxon>
        <taxon>Actinomycetota</taxon>
        <taxon>Thermoleophilia</taxon>
        <taxon>Gaiellales</taxon>
        <taxon>Gaiellaceae</taxon>
        <taxon>Gaiella</taxon>
    </lineage>
</organism>
<proteinExistence type="predicted"/>
<dbReference type="PROSITE" id="PS50932">
    <property type="entry name" value="HTH_LACI_2"/>
    <property type="match status" value="1"/>
</dbReference>
<feature type="domain" description="HTH lacI-type" evidence="5">
    <location>
        <begin position="15"/>
        <end position="71"/>
    </location>
</feature>
<protein>
    <submittedName>
        <fullName evidence="6">Transcriptional regulator</fullName>
    </submittedName>
</protein>
<dbReference type="InterPro" id="IPR046335">
    <property type="entry name" value="LacI/GalR-like_sensor"/>
</dbReference>
<dbReference type="EMBL" id="QQZY01000007">
    <property type="protein sequence ID" value="RDI73624.1"/>
    <property type="molecule type" value="Genomic_DNA"/>
</dbReference>
<keyword evidence="3" id="KW-0238">DNA-binding</keyword>
<keyword evidence="7" id="KW-1185">Reference proteome</keyword>
<dbReference type="Pfam" id="PF13377">
    <property type="entry name" value="Peripla_BP_3"/>
    <property type="match status" value="1"/>
</dbReference>
<dbReference type="InterPro" id="IPR028082">
    <property type="entry name" value="Peripla_BP_I"/>
</dbReference>
<dbReference type="PANTHER" id="PTHR30146">
    <property type="entry name" value="LACI-RELATED TRANSCRIPTIONAL REPRESSOR"/>
    <property type="match status" value="1"/>
</dbReference>
<dbReference type="InterPro" id="IPR000843">
    <property type="entry name" value="HTH_LacI"/>
</dbReference>
<accession>A0A7M2YUT7</accession>
<dbReference type="SUPFAM" id="SSF47413">
    <property type="entry name" value="lambda repressor-like DNA-binding domains"/>
    <property type="match status" value="1"/>
</dbReference>
<reference evidence="7" key="2">
    <citation type="journal article" date="2019" name="MicrobiologyOpen">
        <title>High-quality draft genome sequence of Gaiella occulta isolated from a 150 meter deep mineral water borehole and comparison with the genome sequences of other deep-branching lineages of the phylum Actinobacteria.</title>
        <authorList>
            <person name="Severino R."/>
            <person name="Froufe H.J.C."/>
            <person name="Barroso C."/>
            <person name="Albuquerque L."/>
            <person name="Lobo-da-Cunha A."/>
            <person name="da Costa M.S."/>
            <person name="Egas C."/>
        </authorList>
    </citation>
    <scope>NUCLEOTIDE SEQUENCE [LARGE SCALE GENOMIC DNA]</scope>
    <source>
        <strain evidence="7">F2-233</strain>
    </source>
</reference>
<keyword evidence="1" id="KW-0678">Repressor</keyword>
<dbReference type="AlphaFoldDB" id="A0A7M2YUT7"/>
<dbReference type="Pfam" id="PF00356">
    <property type="entry name" value="LacI"/>
    <property type="match status" value="1"/>
</dbReference>
<dbReference type="PANTHER" id="PTHR30146:SF148">
    <property type="entry name" value="HTH-TYPE TRANSCRIPTIONAL REPRESSOR PURR-RELATED"/>
    <property type="match status" value="1"/>
</dbReference>
<dbReference type="Gene3D" id="3.40.50.2300">
    <property type="match status" value="2"/>
</dbReference>
<dbReference type="CDD" id="cd06267">
    <property type="entry name" value="PBP1_LacI_sugar_binding-like"/>
    <property type="match status" value="1"/>
</dbReference>
<dbReference type="SMART" id="SM00354">
    <property type="entry name" value="HTH_LACI"/>
    <property type="match status" value="1"/>
</dbReference>
<dbReference type="CDD" id="cd01392">
    <property type="entry name" value="HTH_LacI"/>
    <property type="match status" value="1"/>
</dbReference>
<dbReference type="GO" id="GO:0003700">
    <property type="term" value="F:DNA-binding transcription factor activity"/>
    <property type="evidence" value="ECO:0007669"/>
    <property type="project" value="TreeGrafter"/>
</dbReference>
<dbReference type="Gene3D" id="1.10.260.40">
    <property type="entry name" value="lambda repressor-like DNA-binding domains"/>
    <property type="match status" value="1"/>
</dbReference>
<evidence type="ECO:0000256" key="1">
    <source>
        <dbReference type="ARBA" id="ARBA00022491"/>
    </source>
</evidence>
<comment type="caution">
    <text evidence="6">The sequence shown here is derived from an EMBL/GenBank/DDBJ whole genome shotgun (WGS) entry which is preliminary data.</text>
</comment>
<evidence type="ECO:0000256" key="2">
    <source>
        <dbReference type="ARBA" id="ARBA00023015"/>
    </source>
</evidence>
<gene>
    <name evidence="6" type="ORF">Gocc_2537</name>
</gene>
<reference evidence="6 7" key="1">
    <citation type="submission" date="2018-07" db="EMBL/GenBank/DDBJ databases">
        <title>High-quality-draft genome sequence of Gaiella occulta.</title>
        <authorList>
            <person name="Severino R."/>
            <person name="Froufe H.J.C."/>
            <person name="Rainey F.A."/>
            <person name="Barroso C."/>
            <person name="Albuquerque L."/>
            <person name="Lobo-Da-Cunha A."/>
            <person name="Da Costa M.S."/>
            <person name="Egas C."/>
        </authorList>
    </citation>
    <scope>NUCLEOTIDE SEQUENCE [LARGE SCALE GENOMIC DNA]</scope>
    <source>
        <strain evidence="6 7">F2-233</strain>
    </source>
</reference>
<dbReference type="Proteomes" id="UP000254134">
    <property type="component" value="Unassembled WGS sequence"/>
</dbReference>
<name>A0A7M2YUT7_9ACTN</name>
<sequence>MNDKKPPASTDSRPARLADVAAAAGVGPSVVSRILNEDPLLSVRPETRERVQAAARELDYRPNFLARGLRSARTMTIALVVPNLTHPVNAAIIHGANAAATERGYASLVVDASEFFASGQAFTNLLREHRVDGVLVAGASDDATSRDLLDDLMRLRFPFVLANRRLPGIEPYVVLDDAAGMELAVDHLVGLGHRRVALISGPATADTAVRRLEGFRRGMRKAGRRIAREHVVESTVEEEGGFRAMEALLGLARRPTAVAVWSLGAAVGALAAARRTGLTMPRDLSVVAFHDAPIAAYLDPPLTTVQMALGRMAEESVGLLLDQINGEQVSSRVIDVPPVLVLRDSTSTPAGGA</sequence>
<evidence type="ECO:0000256" key="3">
    <source>
        <dbReference type="ARBA" id="ARBA00023125"/>
    </source>
</evidence>